<organism evidence="2 3">
    <name type="scientific">Pleuronectes platessa</name>
    <name type="common">European plaice</name>
    <dbReference type="NCBI Taxonomy" id="8262"/>
    <lineage>
        <taxon>Eukaryota</taxon>
        <taxon>Metazoa</taxon>
        <taxon>Chordata</taxon>
        <taxon>Craniata</taxon>
        <taxon>Vertebrata</taxon>
        <taxon>Euteleostomi</taxon>
        <taxon>Actinopterygii</taxon>
        <taxon>Neopterygii</taxon>
        <taxon>Teleostei</taxon>
        <taxon>Neoteleostei</taxon>
        <taxon>Acanthomorphata</taxon>
        <taxon>Carangaria</taxon>
        <taxon>Pleuronectiformes</taxon>
        <taxon>Pleuronectoidei</taxon>
        <taxon>Pleuronectidae</taxon>
        <taxon>Pleuronectes</taxon>
    </lineage>
</organism>
<feature type="compositionally biased region" description="Acidic residues" evidence="1">
    <location>
        <begin position="125"/>
        <end position="136"/>
    </location>
</feature>
<evidence type="ECO:0000313" key="2">
    <source>
        <dbReference type="EMBL" id="CAB1442480.1"/>
    </source>
</evidence>
<gene>
    <name evidence="2" type="ORF">PLEPLA_LOCUS30151</name>
</gene>
<dbReference type="EMBL" id="CADEAL010002862">
    <property type="protein sequence ID" value="CAB1442480.1"/>
    <property type="molecule type" value="Genomic_DNA"/>
</dbReference>
<keyword evidence="3" id="KW-1185">Reference proteome</keyword>
<protein>
    <submittedName>
        <fullName evidence="2">Uncharacterized protein</fullName>
    </submittedName>
</protein>
<accession>A0A9N7V416</accession>
<dbReference type="Proteomes" id="UP001153269">
    <property type="component" value="Unassembled WGS sequence"/>
</dbReference>
<feature type="region of interest" description="Disordered" evidence="1">
    <location>
        <begin position="114"/>
        <end position="144"/>
    </location>
</feature>
<dbReference type="AlphaFoldDB" id="A0A9N7V416"/>
<sequence>MDGGGMKKRKQESRSPPLLRFFTASSSVPSSLPLSIYHAFPGCTWAALSVVGSEPSSRWGCFSSPHTTRTEICHSLVSSAHPRFYSSCPTCDMCATQPGSSFTLKTVGLWKRVKHATTRKRKSEEEEEEEEEEEGASGEQKEIE</sequence>
<proteinExistence type="predicted"/>
<evidence type="ECO:0000256" key="1">
    <source>
        <dbReference type="SAM" id="MobiDB-lite"/>
    </source>
</evidence>
<evidence type="ECO:0000313" key="3">
    <source>
        <dbReference type="Proteomes" id="UP001153269"/>
    </source>
</evidence>
<comment type="caution">
    <text evidence="2">The sequence shown here is derived from an EMBL/GenBank/DDBJ whole genome shotgun (WGS) entry which is preliminary data.</text>
</comment>
<name>A0A9N7V416_PLEPL</name>
<reference evidence="2" key="1">
    <citation type="submission" date="2020-03" db="EMBL/GenBank/DDBJ databases">
        <authorList>
            <person name="Weist P."/>
        </authorList>
    </citation>
    <scope>NUCLEOTIDE SEQUENCE</scope>
</reference>